<keyword evidence="2" id="KW-1133">Transmembrane helix</keyword>
<sequence length="331" mass="33368">MAASDLSRLAASPNFEGFYIAGFILLWVAMANIDKWAGHYSNGGFATFYTQGYGTILVQSGTTEYCPSSYSVGTMSIFQSPPNGSPINILYMCAQNWAANTVFRQIQAATSTTSTSSSSSTSTTLATTTTSAAAPGGTTSAAPAATSTQPSRNTDVSAAASSSESSQAWIAGAVAGPVIGCALVGLLVWWIMRHRAKKASAAAAVTGAGGGHQNAPYSDLVYNDQPPPPHSRPVSSVPPAGAGAVAAWEDQSKATLRPVSTATYVSGPVPHEFANGPGTNGWQQVQHPSSPPPSSVAGSGGYGGRCCVPSVGAAAGAFEYSGDDGPSGGGL</sequence>
<dbReference type="GeneID" id="92052459"/>
<name>A0ABR1UYW6_9PEZI</name>
<feature type="compositionally biased region" description="Low complexity" evidence="1">
    <location>
        <begin position="113"/>
        <end position="148"/>
    </location>
</feature>
<feature type="region of interest" description="Disordered" evidence="1">
    <location>
        <begin position="113"/>
        <end position="160"/>
    </location>
</feature>
<keyword evidence="2" id="KW-0812">Transmembrane</keyword>
<dbReference type="RefSeq" id="XP_066661587.1">
    <property type="nucleotide sequence ID" value="XM_066819399.1"/>
</dbReference>
<evidence type="ECO:0000256" key="1">
    <source>
        <dbReference type="SAM" id="MobiDB-lite"/>
    </source>
</evidence>
<keyword evidence="2" id="KW-0472">Membrane</keyword>
<dbReference type="Proteomes" id="UP001433268">
    <property type="component" value="Unassembled WGS sequence"/>
</dbReference>
<dbReference type="EMBL" id="JAQQWN010000010">
    <property type="protein sequence ID" value="KAK8062988.1"/>
    <property type="molecule type" value="Genomic_DNA"/>
</dbReference>
<feature type="region of interest" description="Disordered" evidence="1">
    <location>
        <begin position="271"/>
        <end position="302"/>
    </location>
</feature>
<comment type="caution">
    <text evidence="3">The sequence shown here is derived from an EMBL/GenBank/DDBJ whole genome shotgun (WGS) entry which is preliminary data.</text>
</comment>
<protein>
    <submittedName>
        <fullName evidence="3">Uncharacterized protein</fullName>
    </submittedName>
</protein>
<reference evidence="3 4" key="1">
    <citation type="submission" date="2023-01" db="EMBL/GenBank/DDBJ databases">
        <title>Analysis of 21 Apiospora genomes using comparative genomics revels a genus with tremendous synthesis potential of carbohydrate active enzymes and secondary metabolites.</title>
        <authorList>
            <person name="Sorensen T."/>
        </authorList>
    </citation>
    <scope>NUCLEOTIDE SEQUENCE [LARGE SCALE GENOMIC DNA]</scope>
    <source>
        <strain evidence="3 4">CBS 114990</strain>
    </source>
</reference>
<accession>A0ABR1UYW6</accession>
<organism evidence="3 4">
    <name type="scientific">Apiospora hydei</name>
    <dbReference type="NCBI Taxonomy" id="1337664"/>
    <lineage>
        <taxon>Eukaryota</taxon>
        <taxon>Fungi</taxon>
        <taxon>Dikarya</taxon>
        <taxon>Ascomycota</taxon>
        <taxon>Pezizomycotina</taxon>
        <taxon>Sordariomycetes</taxon>
        <taxon>Xylariomycetidae</taxon>
        <taxon>Amphisphaeriales</taxon>
        <taxon>Apiosporaceae</taxon>
        <taxon>Apiospora</taxon>
    </lineage>
</organism>
<gene>
    <name evidence="3" type="ORF">PG997_015085</name>
</gene>
<keyword evidence="4" id="KW-1185">Reference proteome</keyword>
<proteinExistence type="predicted"/>
<evidence type="ECO:0000313" key="4">
    <source>
        <dbReference type="Proteomes" id="UP001433268"/>
    </source>
</evidence>
<evidence type="ECO:0000313" key="3">
    <source>
        <dbReference type="EMBL" id="KAK8062988.1"/>
    </source>
</evidence>
<evidence type="ECO:0000256" key="2">
    <source>
        <dbReference type="SAM" id="Phobius"/>
    </source>
</evidence>
<feature type="transmembrane region" description="Helical" evidence="2">
    <location>
        <begin position="168"/>
        <end position="191"/>
    </location>
</feature>